<feature type="domain" description="Metallo-beta-lactamase" evidence="2">
    <location>
        <begin position="32"/>
        <end position="222"/>
    </location>
</feature>
<dbReference type="EMBL" id="FODS01000002">
    <property type="protein sequence ID" value="SEO20139.1"/>
    <property type="molecule type" value="Genomic_DNA"/>
</dbReference>
<dbReference type="OrthoDB" id="7253658at2"/>
<dbReference type="AlphaFoldDB" id="A0A1H8MS67"/>
<dbReference type="RefSeq" id="WP_093115247.1">
    <property type="nucleotide sequence ID" value="NZ_FODS01000002.1"/>
</dbReference>
<evidence type="ECO:0000259" key="2">
    <source>
        <dbReference type="SMART" id="SM00849"/>
    </source>
</evidence>
<gene>
    <name evidence="3" type="ORF">SAMN04490248_102225</name>
</gene>
<dbReference type="SUPFAM" id="SSF56281">
    <property type="entry name" value="Metallo-hydrolase/oxidoreductase"/>
    <property type="match status" value="1"/>
</dbReference>
<proteinExistence type="inferred from homology"/>
<dbReference type="PANTHER" id="PTHR42951:SF4">
    <property type="entry name" value="ACYL-COENZYME A THIOESTERASE MBLAC2"/>
    <property type="match status" value="1"/>
</dbReference>
<dbReference type="Pfam" id="PF00753">
    <property type="entry name" value="Lactamase_B"/>
    <property type="match status" value="1"/>
</dbReference>
<dbReference type="InterPro" id="IPR001279">
    <property type="entry name" value="Metallo-B-lactamas"/>
</dbReference>
<dbReference type="InterPro" id="IPR050855">
    <property type="entry name" value="NDM-1-like"/>
</dbReference>
<dbReference type="SMART" id="SM00849">
    <property type="entry name" value="Lactamase_B"/>
    <property type="match status" value="1"/>
</dbReference>
<dbReference type="GO" id="GO:0017001">
    <property type="term" value="P:antibiotic catabolic process"/>
    <property type="evidence" value="ECO:0007669"/>
    <property type="project" value="UniProtKB-ARBA"/>
</dbReference>
<protein>
    <submittedName>
        <fullName evidence="3">Glyoxylase, beta-lactamase superfamily II</fullName>
    </submittedName>
</protein>
<name>A0A1H8MS67_9RHOB</name>
<evidence type="ECO:0000313" key="4">
    <source>
        <dbReference type="Proteomes" id="UP000198893"/>
    </source>
</evidence>
<dbReference type="STRING" id="569882.SAMN04490248_102225"/>
<sequence length="263" mass="28697">MPDRVAERWYETVSMGQGVTLIRETHVAPWLRCNIWHVRGRDRDLVIDTGMGLRPLVEAVPGLAVERPAIGVVTHTHFDHSGGLHQFKDRAGHAAEAAIIAAPDAHNTVADIGYVRAETFSALPYDGFDHTQFAVKPAPLTRIVDEGDVLDLGDRVFHVLHLPGHSPGSIALHERESGVLFSGDVVYDDALLDNLYHSDPDVLEASLRRLKELPVSVIHAGHFASFGQGKMVEIIDEYLAGGRRITDTGSYVAAASCAHDSDH</sequence>
<dbReference type="PANTHER" id="PTHR42951">
    <property type="entry name" value="METALLO-BETA-LACTAMASE DOMAIN-CONTAINING"/>
    <property type="match status" value="1"/>
</dbReference>
<evidence type="ECO:0000256" key="1">
    <source>
        <dbReference type="ARBA" id="ARBA00005250"/>
    </source>
</evidence>
<comment type="similarity">
    <text evidence="1">Belongs to the metallo-beta-lactamase superfamily. Class-B beta-lactamase family.</text>
</comment>
<organism evidence="3 4">
    <name type="scientific">Salinihabitans flavidus</name>
    <dbReference type="NCBI Taxonomy" id="569882"/>
    <lineage>
        <taxon>Bacteria</taxon>
        <taxon>Pseudomonadati</taxon>
        <taxon>Pseudomonadota</taxon>
        <taxon>Alphaproteobacteria</taxon>
        <taxon>Rhodobacterales</taxon>
        <taxon>Roseobacteraceae</taxon>
        <taxon>Salinihabitans</taxon>
    </lineage>
</organism>
<dbReference type="Gene3D" id="3.60.15.10">
    <property type="entry name" value="Ribonuclease Z/Hydroxyacylglutathione hydrolase-like"/>
    <property type="match status" value="1"/>
</dbReference>
<reference evidence="3 4" key="1">
    <citation type="submission" date="2016-10" db="EMBL/GenBank/DDBJ databases">
        <authorList>
            <person name="de Groot N.N."/>
        </authorList>
    </citation>
    <scope>NUCLEOTIDE SEQUENCE [LARGE SCALE GENOMIC DNA]</scope>
    <source>
        <strain evidence="3 4">DSM 27842</strain>
    </source>
</reference>
<accession>A0A1H8MS67</accession>
<dbReference type="Proteomes" id="UP000198893">
    <property type="component" value="Unassembled WGS sequence"/>
</dbReference>
<evidence type="ECO:0000313" key="3">
    <source>
        <dbReference type="EMBL" id="SEO20139.1"/>
    </source>
</evidence>
<dbReference type="InterPro" id="IPR036866">
    <property type="entry name" value="RibonucZ/Hydroxyglut_hydro"/>
</dbReference>
<keyword evidence="4" id="KW-1185">Reference proteome</keyword>